<dbReference type="PROSITE" id="PS00178">
    <property type="entry name" value="AA_TRNA_LIGASE_I"/>
    <property type="match status" value="1"/>
</dbReference>
<name>A0ABW6WI58_9ACTN</name>
<reference evidence="14 15" key="1">
    <citation type="submission" date="2024-10" db="EMBL/GenBank/DDBJ databases">
        <title>The Natural Products Discovery Center: Release of the First 8490 Sequenced Strains for Exploring Actinobacteria Biosynthetic Diversity.</title>
        <authorList>
            <person name="Kalkreuter E."/>
            <person name="Kautsar S.A."/>
            <person name="Yang D."/>
            <person name="Bader C.D."/>
            <person name="Teijaro C.N."/>
            <person name="Fluegel L."/>
            <person name="Davis C.M."/>
            <person name="Simpson J.R."/>
            <person name="Lauterbach L."/>
            <person name="Steele A.D."/>
            <person name="Gui C."/>
            <person name="Meng S."/>
            <person name="Li G."/>
            <person name="Viehrig K."/>
            <person name="Ye F."/>
            <person name="Su P."/>
            <person name="Kiefer A.F."/>
            <person name="Nichols A."/>
            <person name="Cepeda A.J."/>
            <person name="Yan W."/>
            <person name="Fan B."/>
            <person name="Jiang Y."/>
            <person name="Adhikari A."/>
            <person name="Zheng C.-J."/>
            <person name="Schuster L."/>
            <person name="Cowan T.M."/>
            <person name="Smanski M.J."/>
            <person name="Chevrette M.G."/>
            <person name="De Carvalho L.P.S."/>
            <person name="Shen B."/>
        </authorList>
    </citation>
    <scope>NUCLEOTIDE SEQUENCE [LARGE SCALE GENOMIC DNA]</scope>
    <source>
        <strain evidence="14 15">NPDC000087</strain>
    </source>
</reference>
<evidence type="ECO:0000256" key="4">
    <source>
        <dbReference type="ARBA" id="ARBA00022840"/>
    </source>
</evidence>
<comment type="catalytic activity">
    <reaction evidence="8 9">
        <text>tRNA(Val) + L-valine + ATP = L-valyl-tRNA(Val) + AMP + diphosphate</text>
        <dbReference type="Rhea" id="RHEA:10704"/>
        <dbReference type="Rhea" id="RHEA-COMP:9672"/>
        <dbReference type="Rhea" id="RHEA-COMP:9708"/>
        <dbReference type="ChEBI" id="CHEBI:30616"/>
        <dbReference type="ChEBI" id="CHEBI:33019"/>
        <dbReference type="ChEBI" id="CHEBI:57762"/>
        <dbReference type="ChEBI" id="CHEBI:78442"/>
        <dbReference type="ChEBI" id="CHEBI:78537"/>
        <dbReference type="ChEBI" id="CHEBI:456215"/>
        <dbReference type="EC" id="6.1.1.9"/>
    </reaction>
</comment>
<comment type="function">
    <text evidence="9">Catalyzes the attachment of valine to tRNA(Val). As ValRS can inadvertently accommodate and process structurally similar amino acids such as threonine, to avoid such errors, it has a 'posttransfer' editing activity that hydrolyzes mischarged Thr-tRNA(Val) in a tRNA-dependent manner.</text>
</comment>
<dbReference type="Pfam" id="PF10458">
    <property type="entry name" value="Val_tRNA-synt_C"/>
    <property type="match status" value="1"/>
</dbReference>
<gene>
    <name evidence="9" type="primary">valS</name>
    <name evidence="14" type="ORF">ACFY35_26285</name>
</gene>
<organism evidence="14 15">
    <name type="scientific">Paractinoplanes globisporus</name>
    <dbReference type="NCBI Taxonomy" id="113565"/>
    <lineage>
        <taxon>Bacteria</taxon>
        <taxon>Bacillati</taxon>
        <taxon>Actinomycetota</taxon>
        <taxon>Actinomycetes</taxon>
        <taxon>Micromonosporales</taxon>
        <taxon>Micromonosporaceae</taxon>
        <taxon>Paractinoplanes</taxon>
    </lineage>
</organism>
<feature type="short sequence motif" description="'HIGH' region" evidence="9">
    <location>
        <begin position="59"/>
        <end position="69"/>
    </location>
</feature>
<evidence type="ECO:0000256" key="6">
    <source>
        <dbReference type="ARBA" id="ARBA00023054"/>
    </source>
</evidence>
<feature type="domain" description="Aminoacyl-tRNA synthetase class Ia" evidence="11">
    <location>
        <begin position="449"/>
        <end position="572"/>
    </location>
</feature>
<keyword evidence="4 9" id="KW-0067">ATP-binding</keyword>
<comment type="domain">
    <text evidence="9">ValRS has two distinct active sites: one for aminoacylation and one for editing. The misactivated threonine is translocated from the active site to the editing site.</text>
</comment>
<dbReference type="SUPFAM" id="SSF52374">
    <property type="entry name" value="Nucleotidylyl transferase"/>
    <property type="match status" value="1"/>
</dbReference>
<dbReference type="NCBIfam" id="NF004349">
    <property type="entry name" value="PRK05729.1"/>
    <property type="match status" value="1"/>
</dbReference>
<evidence type="ECO:0000256" key="7">
    <source>
        <dbReference type="ARBA" id="ARBA00023146"/>
    </source>
</evidence>
<dbReference type="Proteomes" id="UP001602245">
    <property type="component" value="Unassembled WGS sequence"/>
</dbReference>
<dbReference type="EMBL" id="JBIAZU010000004">
    <property type="protein sequence ID" value="MFF5292969.1"/>
    <property type="molecule type" value="Genomic_DNA"/>
</dbReference>
<feature type="region of interest" description="Disordered" evidence="10">
    <location>
        <begin position="1"/>
        <end position="24"/>
    </location>
</feature>
<dbReference type="PRINTS" id="PR00986">
    <property type="entry name" value="TRNASYNTHVAL"/>
</dbReference>
<dbReference type="RefSeq" id="WP_020512588.1">
    <property type="nucleotide sequence ID" value="NZ_JBIAZU010000004.1"/>
</dbReference>
<dbReference type="PANTHER" id="PTHR11946">
    <property type="entry name" value="VALYL-TRNA SYNTHETASES"/>
    <property type="match status" value="1"/>
</dbReference>
<evidence type="ECO:0000256" key="5">
    <source>
        <dbReference type="ARBA" id="ARBA00022917"/>
    </source>
</evidence>
<feature type="domain" description="Valyl-tRNA synthetase tRNA-binding arm" evidence="13">
    <location>
        <begin position="810"/>
        <end position="874"/>
    </location>
</feature>
<keyword evidence="3 9" id="KW-0547">Nucleotide-binding</keyword>
<dbReference type="Pfam" id="PF00133">
    <property type="entry name" value="tRNA-synt_1"/>
    <property type="match status" value="2"/>
</dbReference>
<protein>
    <recommendedName>
        <fullName evidence="9">Valine--tRNA ligase</fullName>
        <ecNumber evidence="9">6.1.1.9</ecNumber>
    </recommendedName>
    <alternativeName>
        <fullName evidence="9">Valyl-tRNA synthetase</fullName>
        <shortName evidence="9">ValRS</shortName>
    </alternativeName>
</protein>
<keyword evidence="2 9" id="KW-0436">Ligase</keyword>
<dbReference type="InterPro" id="IPR033705">
    <property type="entry name" value="Anticodon_Ia_Val"/>
</dbReference>
<evidence type="ECO:0000313" key="14">
    <source>
        <dbReference type="EMBL" id="MFF5292969.1"/>
    </source>
</evidence>
<dbReference type="CDD" id="cd07962">
    <property type="entry name" value="Anticodon_Ia_Val"/>
    <property type="match status" value="1"/>
</dbReference>
<comment type="domain">
    <text evidence="9">The C-terminal coiled-coil domain is crucial for aminoacylation activity.</text>
</comment>
<evidence type="ECO:0000259" key="12">
    <source>
        <dbReference type="Pfam" id="PF08264"/>
    </source>
</evidence>
<evidence type="ECO:0000256" key="2">
    <source>
        <dbReference type="ARBA" id="ARBA00022598"/>
    </source>
</evidence>
<evidence type="ECO:0000313" key="15">
    <source>
        <dbReference type="Proteomes" id="UP001602245"/>
    </source>
</evidence>
<feature type="binding site" evidence="9">
    <location>
        <position position="536"/>
    </location>
    <ligand>
        <name>ATP</name>
        <dbReference type="ChEBI" id="CHEBI:30616"/>
    </ligand>
</feature>
<keyword evidence="15" id="KW-1185">Reference proteome</keyword>
<dbReference type="CDD" id="cd00817">
    <property type="entry name" value="ValRS_core"/>
    <property type="match status" value="1"/>
</dbReference>
<keyword evidence="7 9" id="KW-0030">Aminoacyl-tRNA synthetase</keyword>
<dbReference type="HAMAP" id="MF_02004">
    <property type="entry name" value="Val_tRNA_synth_type1"/>
    <property type="match status" value="1"/>
</dbReference>
<feature type="short sequence motif" description="'KMSKS' region" evidence="9">
    <location>
        <begin position="533"/>
        <end position="537"/>
    </location>
</feature>
<dbReference type="SUPFAM" id="SSF46589">
    <property type="entry name" value="tRNA-binding arm"/>
    <property type="match status" value="1"/>
</dbReference>
<comment type="subcellular location">
    <subcellularLocation>
        <location evidence="9">Cytoplasm</location>
    </subcellularLocation>
</comment>
<evidence type="ECO:0000256" key="1">
    <source>
        <dbReference type="ARBA" id="ARBA00022490"/>
    </source>
</evidence>
<dbReference type="InterPro" id="IPR009080">
    <property type="entry name" value="tRNAsynth_Ia_anticodon-bd"/>
</dbReference>
<dbReference type="Pfam" id="PF08264">
    <property type="entry name" value="Anticodon_1"/>
    <property type="match status" value="1"/>
</dbReference>
<evidence type="ECO:0000256" key="3">
    <source>
        <dbReference type="ARBA" id="ARBA00022741"/>
    </source>
</evidence>
<sequence length="877" mass="97788">MTETTQTRTPDSRPTGGLSAQYQPGEVEQRRYETWVSAGYFTADPASDKPAFSIVIPPPNVTGSLHIGHALDHTIQDTLSRLKRMQGFEVLWLPGMDHAGIATQNVVERQLAGQRLSRHDLGREKFVEKVWEWKAQSGGAILGQMRRLGDSVDWSRERFTMDEGLSRAVQTIFKRLYDDSLIYRANRIINWCPRCLTALSDIEVEHTDDEGELISIRYGDGDNAIVVATTRAETMLGDTAVAVHPDDERYRHLVGTEVELPLTGRRIPIVADEHVDPSFGTGAVKVTPAHDPNDFEIGQRHSLPSITIMDERAVVTVPGPFEGLDRYEARPAIVDALREQGRIVAEKRPYLHSVGHCSRCKTTVEPRLSLQWFVNTAPLAKKAGDAVRDGRVTIEPAELAKRYFAWVDNMHDWCISRQLWWGHRIPVWYGPDGEVVCVGPDEQPPTGDGWRQDEDVLDTWFSSALWPFSTMGWPEQTPELEKFYPTSVLVTGYDILFFWVARMMMFGLYAMDDVQPFDVVNLHGMVRDGHGKKMSKSFGNVVDPLDWIDRYGADATRFTLARGANPGSDVPISEEWCQGSRNFCNKLWNATRFALMNGVTVEGPLPDKTELSAIDKWILSRLEHVIGEVDELFATYEYAKVCDTLYHFAWDDVCDWYLELSKPVLASENAGTTQRVLGHVLDQLLRLLHPVIPFVTEELWIALTGGETVTKAAWPTADKELIDDAAEEELAALQKVVTEVRRFRSDQGLKPTQRVTAALTGLGNVGIDTHEPLIRSLARLDRPSAGFTATATLAVTGGITVDLDTRGTIDVAAERARLEKDRAAAEKELAQSRAKLGNDAFLAKAPEQVVAKIKDRLATAEADLTRIAAALDGLPTT</sequence>
<comment type="caution">
    <text evidence="14">The sequence shown here is derived from an EMBL/GenBank/DDBJ whole genome shotgun (WGS) entry which is preliminary data.</text>
</comment>
<dbReference type="SUPFAM" id="SSF50677">
    <property type="entry name" value="ValRS/IleRS/LeuRS editing domain"/>
    <property type="match status" value="1"/>
</dbReference>
<proteinExistence type="inferred from homology"/>
<keyword evidence="5 9" id="KW-0648">Protein biosynthesis</keyword>
<evidence type="ECO:0000256" key="9">
    <source>
        <dbReference type="HAMAP-Rule" id="MF_02004"/>
    </source>
</evidence>
<dbReference type="Gene3D" id="1.10.730.10">
    <property type="entry name" value="Isoleucyl-tRNA Synthetase, Domain 1"/>
    <property type="match status" value="1"/>
</dbReference>
<keyword evidence="1 9" id="KW-0963">Cytoplasm</keyword>
<dbReference type="InterPro" id="IPR002303">
    <property type="entry name" value="Valyl-tRNA_ligase"/>
</dbReference>
<dbReference type="PANTHER" id="PTHR11946:SF93">
    <property type="entry name" value="VALINE--TRNA LIGASE, CHLOROPLASTIC_MITOCHONDRIAL 2"/>
    <property type="match status" value="1"/>
</dbReference>
<evidence type="ECO:0000259" key="13">
    <source>
        <dbReference type="Pfam" id="PF10458"/>
    </source>
</evidence>
<dbReference type="InterPro" id="IPR019499">
    <property type="entry name" value="Val-tRNA_synth_tRNA-bd"/>
</dbReference>
<dbReference type="InterPro" id="IPR014729">
    <property type="entry name" value="Rossmann-like_a/b/a_fold"/>
</dbReference>
<accession>A0ABW6WI58</accession>
<dbReference type="Gene3D" id="3.40.50.620">
    <property type="entry name" value="HUPs"/>
    <property type="match status" value="2"/>
</dbReference>
<comment type="similarity">
    <text evidence="9">Belongs to the class-I aminoacyl-tRNA synthetase family. ValS type 1 subfamily.</text>
</comment>
<evidence type="ECO:0000256" key="10">
    <source>
        <dbReference type="SAM" id="MobiDB-lite"/>
    </source>
</evidence>
<dbReference type="InterPro" id="IPR002300">
    <property type="entry name" value="aa-tRNA-synth_Ia"/>
</dbReference>
<evidence type="ECO:0000259" key="11">
    <source>
        <dbReference type="Pfam" id="PF00133"/>
    </source>
</evidence>
<comment type="subunit">
    <text evidence="9">Monomer.</text>
</comment>
<dbReference type="InterPro" id="IPR010978">
    <property type="entry name" value="tRNA-bd_arm"/>
</dbReference>
<evidence type="ECO:0000256" key="8">
    <source>
        <dbReference type="ARBA" id="ARBA00047552"/>
    </source>
</evidence>
<dbReference type="Gene3D" id="3.90.740.10">
    <property type="entry name" value="Valyl/Leucyl/Isoleucyl-tRNA synthetase, editing domain"/>
    <property type="match status" value="1"/>
</dbReference>
<dbReference type="SUPFAM" id="SSF47323">
    <property type="entry name" value="Anticodon-binding domain of a subclass of class I aminoacyl-tRNA synthetases"/>
    <property type="match status" value="1"/>
</dbReference>
<keyword evidence="6 9" id="KW-0175">Coiled coil</keyword>
<dbReference type="EC" id="6.1.1.9" evidence="9"/>
<feature type="domain" description="Methionyl/Valyl/Leucyl/Isoleucyl-tRNA synthetase anticodon-binding" evidence="12">
    <location>
        <begin position="615"/>
        <end position="756"/>
    </location>
</feature>
<dbReference type="NCBIfam" id="TIGR00422">
    <property type="entry name" value="valS"/>
    <property type="match status" value="1"/>
</dbReference>
<dbReference type="Gene3D" id="1.10.287.380">
    <property type="entry name" value="Valyl-tRNA synthetase, C-terminal domain"/>
    <property type="match status" value="1"/>
</dbReference>
<dbReference type="InterPro" id="IPR009008">
    <property type="entry name" value="Val/Leu/Ile-tRNA-synth_edit"/>
</dbReference>
<dbReference type="InterPro" id="IPR001412">
    <property type="entry name" value="aa-tRNA-synth_I_CS"/>
</dbReference>
<dbReference type="InterPro" id="IPR013155">
    <property type="entry name" value="M/V/L/I-tRNA-synth_anticd-bd"/>
</dbReference>
<dbReference type="InterPro" id="IPR037118">
    <property type="entry name" value="Val-tRNA_synth_C_sf"/>
</dbReference>
<feature type="domain" description="Aminoacyl-tRNA synthetase class Ia" evidence="11">
    <location>
        <begin position="31"/>
        <end position="438"/>
    </location>
</feature>
<dbReference type="GO" id="GO:0004832">
    <property type="term" value="F:valine-tRNA ligase activity"/>
    <property type="evidence" value="ECO:0007669"/>
    <property type="project" value="UniProtKB-EC"/>
</dbReference>